<evidence type="ECO:0000313" key="1">
    <source>
        <dbReference type="EMBL" id="QDV59420.1"/>
    </source>
</evidence>
<gene>
    <name evidence="1" type="ORF">Mal33_54550</name>
</gene>
<evidence type="ECO:0000313" key="2">
    <source>
        <dbReference type="Proteomes" id="UP000316770"/>
    </source>
</evidence>
<name>A0A518J258_9BACT</name>
<keyword evidence="2" id="KW-1185">Reference proteome</keyword>
<accession>A0A518J258</accession>
<dbReference type="EMBL" id="CP036318">
    <property type="protein sequence ID" value="QDV59420.1"/>
    <property type="molecule type" value="Genomic_DNA"/>
</dbReference>
<proteinExistence type="predicted"/>
<dbReference type="Proteomes" id="UP000316770">
    <property type="component" value="Chromosome"/>
</dbReference>
<protein>
    <submittedName>
        <fullName evidence="1">Uncharacterized protein</fullName>
    </submittedName>
</protein>
<organism evidence="1 2">
    <name type="scientific">Rosistilla oblonga</name>
    <dbReference type="NCBI Taxonomy" id="2527990"/>
    <lineage>
        <taxon>Bacteria</taxon>
        <taxon>Pseudomonadati</taxon>
        <taxon>Planctomycetota</taxon>
        <taxon>Planctomycetia</taxon>
        <taxon>Pirellulales</taxon>
        <taxon>Pirellulaceae</taxon>
        <taxon>Rosistilla</taxon>
    </lineage>
</organism>
<reference evidence="1 2" key="1">
    <citation type="submission" date="2019-02" db="EMBL/GenBank/DDBJ databases">
        <title>Deep-cultivation of Planctomycetes and their phenomic and genomic characterization uncovers novel biology.</title>
        <authorList>
            <person name="Wiegand S."/>
            <person name="Jogler M."/>
            <person name="Boedeker C."/>
            <person name="Pinto D."/>
            <person name="Vollmers J."/>
            <person name="Rivas-Marin E."/>
            <person name="Kohn T."/>
            <person name="Peeters S.H."/>
            <person name="Heuer A."/>
            <person name="Rast P."/>
            <person name="Oberbeckmann S."/>
            <person name="Bunk B."/>
            <person name="Jeske O."/>
            <person name="Meyerdierks A."/>
            <person name="Storesund J.E."/>
            <person name="Kallscheuer N."/>
            <person name="Luecker S."/>
            <person name="Lage O.M."/>
            <person name="Pohl T."/>
            <person name="Merkel B.J."/>
            <person name="Hornburger P."/>
            <person name="Mueller R.-W."/>
            <person name="Bruemmer F."/>
            <person name="Labrenz M."/>
            <person name="Spormann A.M."/>
            <person name="Op den Camp H."/>
            <person name="Overmann J."/>
            <person name="Amann R."/>
            <person name="Jetten M.S.M."/>
            <person name="Mascher T."/>
            <person name="Medema M.H."/>
            <person name="Devos D.P."/>
            <person name="Kaster A.-K."/>
            <person name="Ovreas L."/>
            <person name="Rohde M."/>
            <person name="Galperin M.Y."/>
            <person name="Jogler C."/>
        </authorList>
    </citation>
    <scope>NUCLEOTIDE SEQUENCE [LARGE SCALE GENOMIC DNA]</scope>
    <source>
        <strain evidence="1 2">Mal33</strain>
    </source>
</reference>
<sequence>MRATLPTSGCTEPSNLNSRGVAISRDANFGNPLIPKLNHLPRCLGRPEMSQFASAEASPRSPFALRCAARTLGLVVLTLLVAGCGRSDQITSYTIPTTVPESLVQQDRMLGGIVPGTEKVWFYKLVSDVDAVSAIEAPFKEWVQQLKYEDGTPQLEVPEDWKRIAPGMMQHAKFQIPAGERMIEMSVAELGRNGDWDEQVLANVNRWRGQMALPPETEKYAGGEALQLDDPPSDAQAIWVSIDGVFKSGPSMGGRPPLAGAGGMAPPASAPVAAATPPAAAKYEYELPEGWTVGSAGGMRLAAFNVETDEGAAEVTMIEAGGDVEANIGMWVSQVNAESKPDDAAAVLEAGEEVTVMGITGTRFRLYGEEGGEKAIDVTMVPLEGGSSLFIKMTGAPAAVKAADKPLTEFLHTIKPSANG</sequence>
<dbReference type="AlphaFoldDB" id="A0A518J258"/>